<feature type="domain" description="Glycosyl transferase family 1" evidence="2">
    <location>
        <begin position="202"/>
        <end position="351"/>
    </location>
</feature>
<name>A0A2G6E391_9BACT</name>
<evidence type="ECO:0000313" key="4">
    <source>
        <dbReference type="EMBL" id="PID56530.1"/>
    </source>
</evidence>
<feature type="domain" description="Glycosyltransferase subfamily 4-like N-terminal" evidence="3">
    <location>
        <begin position="20"/>
        <end position="181"/>
    </location>
</feature>
<dbReference type="Gene3D" id="3.40.50.2000">
    <property type="entry name" value="Glycogen Phosphorylase B"/>
    <property type="match status" value="2"/>
</dbReference>
<evidence type="ECO:0000259" key="2">
    <source>
        <dbReference type="Pfam" id="PF00534"/>
    </source>
</evidence>
<evidence type="ECO:0000259" key="3">
    <source>
        <dbReference type="Pfam" id="PF13439"/>
    </source>
</evidence>
<accession>A0A2G6E391</accession>
<comment type="caution">
    <text evidence="4">The sequence shown here is derived from an EMBL/GenBank/DDBJ whole genome shotgun (WGS) entry which is preliminary data.</text>
</comment>
<evidence type="ECO:0000256" key="1">
    <source>
        <dbReference type="ARBA" id="ARBA00022679"/>
    </source>
</evidence>
<keyword evidence="1" id="KW-0808">Transferase</keyword>
<reference evidence="4 5" key="1">
    <citation type="submission" date="2017-10" db="EMBL/GenBank/DDBJ databases">
        <title>Novel microbial diversity and functional potential in the marine mammal oral microbiome.</title>
        <authorList>
            <person name="Dudek N.K."/>
            <person name="Sun C.L."/>
            <person name="Burstein D."/>
            <person name="Kantor R.S."/>
            <person name="Aliaga Goltsman D.S."/>
            <person name="Bik E.M."/>
            <person name="Thomas B.C."/>
            <person name="Banfield J.F."/>
            <person name="Relman D.A."/>
        </authorList>
    </citation>
    <scope>NUCLEOTIDE SEQUENCE [LARGE SCALE GENOMIC DNA]</scope>
    <source>
        <strain evidence="4">DOLZORAL124_49_17</strain>
    </source>
</reference>
<dbReference type="PANTHER" id="PTHR46401">
    <property type="entry name" value="GLYCOSYLTRANSFERASE WBBK-RELATED"/>
    <property type="match status" value="1"/>
</dbReference>
<dbReference type="GO" id="GO:0016757">
    <property type="term" value="F:glycosyltransferase activity"/>
    <property type="evidence" value="ECO:0007669"/>
    <property type="project" value="InterPro"/>
</dbReference>
<proteinExistence type="predicted"/>
<dbReference type="PANTHER" id="PTHR46401:SF2">
    <property type="entry name" value="GLYCOSYLTRANSFERASE WBBK-RELATED"/>
    <property type="match status" value="1"/>
</dbReference>
<dbReference type="EMBL" id="PDPS01000033">
    <property type="protein sequence ID" value="PID56530.1"/>
    <property type="molecule type" value="Genomic_DNA"/>
</dbReference>
<evidence type="ECO:0000313" key="5">
    <source>
        <dbReference type="Proteomes" id="UP000229740"/>
    </source>
</evidence>
<dbReference type="AlphaFoldDB" id="A0A2G6E391"/>
<dbReference type="Pfam" id="PF00534">
    <property type="entry name" value="Glycos_transf_1"/>
    <property type="match status" value="1"/>
</dbReference>
<dbReference type="Pfam" id="PF13439">
    <property type="entry name" value="Glyco_transf_4"/>
    <property type="match status" value="1"/>
</dbReference>
<dbReference type="CDD" id="cd03809">
    <property type="entry name" value="GT4_MtfB-like"/>
    <property type="match status" value="1"/>
</dbReference>
<protein>
    <recommendedName>
        <fullName evidence="6">Glycosyl transferase family 1 domain-containing protein</fullName>
    </recommendedName>
</protein>
<organism evidence="4 5">
    <name type="scientific">candidate division KSB3 bacterium</name>
    <dbReference type="NCBI Taxonomy" id="2044937"/>
    <lineage>
        <taxon>Bacteria</taxon>
        <taxon>candidate division KSB3</taxon>
    </lineage>
</organism>
<dbReference type="InterPro" id="IPR001296">
    <property type="entry name" value="Glyco_trans_1"/>
</dbReference>
<gene>
    <name evidence="4" type="ORF">CSB45_10910</name>
</gene>
<dbReference type="InterPro" id="IPR028098">
    <property type="entry name" value="Glyco_trans_4-like_N"/>
</dbReference>
<sequence>MKNRSLKIAIMARSLGMRNGGVYRYVYNLLSELDRRAEADGLDIYILHNEQALQKQFPHSRKIYLYGNHSYCYRLLFDYVYSLFYLARLRVDVALYPKNIIPFTHMLLRAHKINTILDLGHFDKELRAYRFWDTLYAKAFMKFSCRLAWKTVAISHNTKRDLIQILQIPSEKIEVIHLGIEEKFRKETRNHAVLKKYHVQVPFLFYNGSISPRKNMMRVLQAFGQLQENIPHTLYITGSLTWGAEAIYAYIEQHLRERVKIVGFLEEEELIAFYGAADLFLYPSLFEGFGLPILEAQSCGCPVLTSNTTACPEVAGAGAHLVDPYSIEEIRAGIIKILKEEGYRQQLVEKGFHNTRRFGWDNTTDAFVKLCQSLKSE</sequence>
<dbReference type="SUPFAM" id="SSF53756">
    <property type="entry name" value="UDP-Glycosyltransferase/glycogen phosphorylase"/>
    <property type="match status" value="1"/>
</dbReference>
<dbReference type="Proteomes" id="UP000229740">
    <property type="component" value="Unassembled WGS sequence"/>
</dbReference>
<evidence type="ECO:0008006" key="6">
    <source>
        <dbReference type="Google" id="ProtNLM"/>
    </source>
</evidence>